<dbReference type="RefSeq" id="WP_213375795.1">
    <property type="nucleotide sequence ID" value="NZ_BSFJ01000001.1"/>
</dbReference>
<protein>
    <recommendedName>
        <fullName evidence="3">Flagellin</fullName>
    </recommendedName>
</protein>
<dbReference type="InterPro" id="IPR046358">
    <property type="entry name" value="Flagellin_C"/>
</dbReference>
<evidence type="ECO:0000259" key="5">
    <source>
        <dbReference type="Pfam" id="PF00700"/>
    </source>
</evidence>
<evidence type="ECO:0000259" key="4">
    <source>
        <dbReference type="Pfam" id="PF00669"/>
    </source>
</evidence>
<comment type="subcellular location">
    <subcellularLocation>
        <location evidence="3">Secreted</location>
    </subcellularLocation>
    <subcellularLocation>
        <location evidence="3">Bacterial flagellum</location>
    </subcellularLocation>
</comment>
<dbReference type="GO" id="GO:0005198">
    <property type="term" value="F:structural molecule activity"/>
    <property type="evidence" value="ECO:0007669"/>
    <property type="project" value="UniProtKB-UniRule"/>
</dbReference>
<accession>A0A9W6J3D6</accession>
<evidence type="ECO:0000256" key="2">
    <source>
        <dbReference type="ARBA" id="ARBA00023143"/>
    </source>
</evidence>
<comment type="caution">
    <text evidence="6">The sequence shown here is derived from an EMBL/GenBank/DDBJ whole genome shotgun (WGS) entry which is preliminary data.</text>
</comment>
<evidence type="ECO:0000313" key="7">
    <source>
        <dbReference type="Proteomes" id="UP001143370"/>
    </source>
</evidence>
<keyword evidence="6" id="KW-0282">Flagellum</keyword>
<name>A0A9W6J3D6_9HYPH</name>
<keyword evidence="2 3" id="KW-0975">Bacterial flagellum</keyword>
<keyword evidence="6" id="KW-0966">Cell projection</keyword>
<dbReference type="Pfam" id="PF00700">
    <property type="entry name" value="Flagellin_C"/>
    <property type="match status" value="1"/>
</dbReference>
<dbReference type="Pfam" id="PF00669">
    <property type="entry name" value="Flagellin_N"/>
    <property type="match status" value="1"/>
</dbReference>
<keyword evidence="3" id="KW-0964">Secreted</keyword>
<dbReference type="SUPFAM" id="SSF64518">
    <property type="entry name" value="Phase 1 flagellin"/>
    <property type="match status" value="1"/>
</dbReference>
<dbReference type="GO" id="GO:0009288">
    <property type="term" value="C:bacterial-type flagellum"/>
    <property type="evidence" value="ECO:0007669"/>
    <property type="project" value="UniProtKB-SubCell"/>
</dbReference>
<evidence type="ECO:0000256" key="3">
    <source>
        <dbReference type="RuleBase" id="RU362073"/>
    </source>
</evidence>
<dbReference type="NCBIfam" id="NF004669">
    <property type="entry name" value="PRK06008.1"/>
    <property type="match status" value="1"/>
</dbReference>
<dbReference type="EMBL" id="BSFJ01000001">
    <property type="protein sequence ID" value="GLK70081.1"/>
    <property type="molecule type" value="Genomic_DNA"/>
</dbReference>
<comment type="similarity">
    <text evidence="1 3">Belongs to the bacterial flagellin family.</text>
</comment>
<dbReference type="GO" id="GO:0005576">
    <property type="term" value="C:extracellular region"/>
    <property type="evidence" value="ECO:0007669"/>
    <property type="project" value="UniProtKB-SubCell"/>
</dbReference>
<proteinExistence type="inferred from homology"/>
<feature type="domain" description="Flagellin N-terminal" evidence="4">
    <location>
        <begin position="6"/>
        <end position="126"/>
    </location>
</feature>
<gene>
    <name evidence="6" type="ORF">GCM10017643_01960</name>
</gene>
<evidence type="ECO:0000256" key="1">
    <source>
        <dbReference type="ARBA" id="ARBA00005709"/>
    </source>
</evidence>
<sequence length="349" mass="36153">MRSAFISSLTLNTSPRAALPRLQGELGKASQELTTGRKADLGLALGVGTGESVTLRREQASLRSLIDGNASTAAALDRTQTALDDIRSQADRFQQALIGLSQSGSAAGVLVQQGGDALDALTSTLNLTDGRRHLFGGLNSDVRPVSGLDEGPGAVIEAAFVQRFGVSPSDPQARPALAAISAADMADFIDTDFAGLFDEAGWSATWSAASSQNRTADVSTTERIVIGANANEPAMRKLAMAYAMVATLGAAGLTGTAQTTVLDKARALVGTALGGVTDIATRLGTAQSRLAAADTLMHGALDGGARRVNALEAVDPAEAKTRLDFLTMQIEMSYSLTARILKLSIMDYV</sequence>
<organism evidence="6 7">
    <name type="scientific">Ancylobacter dichloromethanicus</name>
    <dbReference type="NCBI Taxonomy" id="518825"/>
    <lineage>
        <taxon>Bacteria</taxon>
        <taxon>Pseudomonadati</taxon>
        <taxon>Pseudomonadota</taxon>
        <taxon>Alphaproteobacteria</taxon>
        <taxon>Hyphomicrobiales</taxon>
        <taxon>Xanthobacteraceae</taxon>
        <taxon>Ancylobacter</taxon>
    </lineage>
</organism>
<dbReference type="AlphaFoldDB" id="A0A9W6J3D6"/>
<reference evidence="6" key="2">
    <citation type="submission" date="2023-01" db="EMBL/GenBank/DDBJ databases">
        <authorList>
            <person name="Sun Q."/>
            <person name="Evtushenko L."/>
        </authorList>
    </citation>
    <scope>NUCLEOTIDE SEQUENCE</scope>
    <source>
        <strain evidence="6">VKM B-2484</strain>
    </source>
</reference>
<dbReference type="Proteomes" id="UP001143370">
    <property type="component" value="Unassembled WGS sequence"/>
</dbReference>
<keyword evidence="7" id="KW-1185">Reference proteome</keyword>
<feature type="domain" description="Flagellin C-terminal" evidence="5">
    <location>
        <begin position="268"/>
        <end position="348"/>
    </location>
</feature>
<comment type="function">
    <text evidence="3">Flagellin is the subunit protein which polymerizes to form the filaments of bacterial flagella.</text>
</comment>
<dbReference type="InterPro" id="IPR001029">
    <property type="entry name" value="Flagellin_N"/>
</dbReference>
<keyword evidence="6" id="KW-0969">Cilium</keyword>
<reference evidence="6" key="1">
    <citation type="journal article" date="2014" name="Int. J. Syst. Evol. Microbiol.">
        <title>Complete genome sequence of Corynebacterium casei LMG S-19264T (=DSM 44701T), isolated from a smear-ripened cheese.</title>
        <authorList>
            <consortium name="US DOE Joint Genome Institute (JGI-PGF)"/>
            <person name="Walter F."/>
            <person name="Albersmeier A."/>
            <person name="Kalinowski J."/>
            <person name="Ruckert C."/>
        </authorList>
    </citation>
    <scope>NUCLEOTIDE SEQUENCE</scope>
    <source>
        <strain evidence="6">VKM B-2484</strain>
    </source>
</reference>
<evidence type="ECO:0000313" key="6">
    <source>
        <dbReference type="EMBL" id="GLK70081.1"/>
    </source>
</evidence>